<feature type="region of interest" description="Disordered" evidence="1">
    <location>
        <begin position="194"/>
        <end position="239"/>
    </location>
</feature>
<dbReference type="Proteomes" id="UP000605986">
    <property type="component" value="Unassembled WGS sequence"/>
</dbReference>
<feature type="compositionally biased region" description="Polar residues" evidence="1">
    <location>
        <begin position="87"/>
        <end position="99"/>
    </location>
</feature>
<proteinExistence type="predicted"/>
<evidence type="ECO:0000256" key="1">
    <source>
        <dbReference type="SAM" id="MobiDB-lite"/>
    </source>
</evidence>
<dbReference type="AlphaFoldDB" id="A0A8H4NS53"/>
<name>A0A8H4NS53_9HYPO</name>
<evidence type="ECO:0000313" key="3">
    <source>
        <dbReference type="Proteomes" id="UP000605986"/>
    </source>
</evidence>
<feature type="compositionally biased region" description="Basic and acidic residues" evidence="1">
    <location>
        <begin position="202"/>
        <end position="217"/>
    </location>
</feature>
<gene>
    <name evidence="2" type="ORF">F53441_11502</name>
</gene>
<feature type="compositionally biased region" description="Basic and acidic residues" evidence="1">
    <location>
        <begin position="46"/>
        <end position="64"/>
    </location>
</feature>
<reference evidence="2" key="1">
    <citation type="submission" date="2020-01" db="EMBL/GenBank/DDBJ databases">
        <title>Identification and distribution of gene clusters putatively required for synthesis of sphingolipid metabolism inhibitors in phylogenetically diverse species of the filamentous fungus Fusarium.</title>
        <authorList>
            <person name="Kim H.-S."/>
            <person name="Busman M."/>
            <person name="Brown D.W."/>
            <person name="Divon H."/>
            <person name="Uhlig S."/>
            <person name="Proctor R.H."/>
        </authorList>
    </citation>
    <scope>NUCLEOTIDE SEQUENCE</scope>
    <source>
        <strain evidence="2">NRRL 53441</strain>
    </source>
</reference>
<sequence>MSRDKLSVWRESVMEEHDAKSETEESVSQLPMRPKTPNNTGTLRTAEGKGKSPAQDRRRVSWKPEGDLVEVKTFCEDTPVKAPFSCSWGNQIGSGSRSTESPEPKTDHRTEDKKPEIPEAKITHTYHEALQVAWSSPIQLETARWRISVENEIQEKQLRGHDGESFRIWKAERLLEEKPDLFHYIQEENEFLKRVGPRTHPRKDPGQEEVETTHVKNAEPSVPEPQSVEEDSPDLPKMPENYPNKYLVAWTKAIEVEIERQELGKDDQDAFWAERKKELKSVNRELYLVMKKHFKYLERYRIWYVAHYFPKRPEMEVEMRKRSRLRLQQRGERSSSKTSETFPTRWYRRLREEGEIQGLDEEHQKRWREVREAELKAKMPALWRQLKEGREGKSDTEG</sequence>
<feature type="compositionally biased region" description="Basic and acidic residues" evidence="1">
    <location>
        <begin position="100"/>
        <end position="117"/>
    </location>
</feature>
<dbReference type="OrthoDB" id="10625201at2759"/>
<accession>A0A8H4NS53</accession>
<evidence type="ECO:0000313" key="2">
    <source>
        <dbReference type="EMBL" id="KAF4443193.1"/>
    </source>
</evidence>
<protein>
    <submittedName>
        <fullName evidence="2">Uncharacterized protein</fullName>
    </submittedName>
</protein>
<feature type="region of interest" description="Disordered" evidence="1">
    <location>
        <begin position="85"/>
        <end position="117"/>
    </location>
</feature>
<keyword evidence="3" id="KW-1185">Reference proteome</keyword>
<feature type="compositionally biased region" description="Basic and acidic residues" evidence="1">
    <location>
        <begin position="1"/>
        <end position="23"/>
    </location>
</feature>
<comment type="caution">
    <text evidence="2">The sequence shown here is derived from an EMBL/GenBank/DDBJ whole genome shotgun (WGS) entry which is preliminary data.</text>
</comment>
<dbReference type="EMBL" id="JAADJG010000581">
    <property type="protein sequence ID" value="KAF4443193.1"/>
    <property type="molecule type" value="Genomic_DNA"/>
</dbReference>
<organism evidence="2 3">
    <name type="scientific">Fusarium austroafricanum</name>
    <dbReference type="NCBI Taxonomy" id="2364996"/>
    <lineage>
        <taxon>Eukaryota</taxon>
        <taxon>Fungi</taxon>
        <taxon>Dikarya</taxon>
        <taxon>Ascomycota</taxon>
        <taxon>Pezizomycotina</taxon>
        <taxon>Sordariomycetes</taxon>
        <taxon>Hypocreomycetidae</taxon>
        <taxon>Hypocreales</taxon>
        <taxon>Nectriaceae</taxon>
        <taxon>Fusarium</taxon>
        <taxon>Fusarium concolor species complex</taxon>
    </lineage>
</organism>
<feature type="region of interest" description="Disordered" evidence="1">
    <location>
        <begin position="1"/>
        <end position="64"/>
    </location>
</feature>